<feature type="compositionally biased region" description="Basic and acidic residues" evidence="8">
    <location>
        <begin position="335"/>
        <end position="364"/>
    </location>
</feature>
<feature type="compositionally biased region" description="Basic and acidic residues" evidence="8">
    <location>
        <begin position="319"/>
        <end position="328"/>
    </location>
</feature>
<evidence type="ECO:0000256" key="5">
    <source>
        <dbReference type="ARBA" id="ARBA00038394"/>
    </source>
</evidence>
<dbReference type="InterPro" id="IPR001680">
    <property type="entry name" value="WD40_rpt"/>
</dbReference>
<dbReference type="RefSeq" id="XP_009038385.1">
    <property type="nucleotide sequence ID" value="XM_009040137.1"/>
</dbReference>
<reference evidence="9 10" key="1">
    <citation type="journal article" date="2011" name="Proc. Natl. Acad. Sci. U.S.A.">
        <title>Niche of harmful alga Aureococcus anophagefferens revealed through ecogenomics.</title>
        <authorList>
            <person name="Gobler C.J."/>
            <person name="Berry D.L."/>
            <person name="Dyhrman S.T."/>
            <person name="Wilhelm S.W."/>
            <person name="Salamov A."/>
            <person name="Lobanov A.V."/>
            <person name="Zhang Y."/>
            <person name="Collier J.L."/>
            <person name="Wurch L.L."/>
            <person name="Kustka A.B."/>
            <person name="Dill B.D."/>
            <person name="Shah M."/>
            <person name="VerBerkmoes N.C."/>
            <person name="Kuo A."/>
            <person name="Terry A."/>
            <person name="Pangilinan J."/>
            <person name="Lindquist E.A."/>
            <person name="Lucas S."/>
            <person name="Paulsen I.T."/>
            <person name="Hattenrath-Lehmann T.K."/>
            <person name="Talmage S.C."/>
            <person name="Walker E.A."/>
            <person name="Koch F."/>
            <person name="Burson A.M."/>
            <person name="Marcoval M.A."/>
            <person name="Tang Y.Z."/>
            <person name="Lecleir G.R."/>
            <person name="Coyne K.J."/>
            <person name="Berg G.M."/>
            <person name="Bertrand E.M."/>
            <person name="Saito M.A."/>
            <person name="Gladyshev V.N."/>
            <person name="Grigoriev I.V."/>
        </authorList>
    </citation>
    <scope>NUCLEOTIDE SEQUENCE [LARGE SCALE GENOMIC DNA]</scope>
    <source>
        <strain evidence="10">CCMP 1984</strain>
    </source>
</reference>
<dbReference type="GO" id="GO:0032797">
    <property type="term" value="C:SMN complex"/>
    <property type="evidence" value="ECO:0007669"/>
    <property type="project" value="TreeGrafter"/>
</dbReference>
<dbReference type="InterPro" id="IPR036322">
    <property type="entry name" value="WD40_repeat_dom_sf"/>
</dbReference>
<dbReference type="PANTHER" id="PTHR19877">
    <property type="entry name" value="EUKARYOTIC TRANSLATION INITIATION FACTOR 3 SUBUNIT I"/>
    <property type="match status" value="1"/>
</dbReference>
<evidence type="ECO:0000313" key="10">
    <source>
        <dbReference type="Proteomes" id="UP000002729"/>
    </source>
</evidence>
<evidence type="ECO:0000256" key="8">
    <source>
        <dbReference type="SAM" id="MobiDB-lite"/>
    </source>
</evidence>
<evidence type="ECO:0000256" key="2">
    <source>
        <dbReference type="ARBA" id="ARBA00022664"/>
    </source>
</evidence>
<feature type="repeat" description="WD" evidence="7">
    <location>
        <begin position="76"/>
        <end position="117"/>
    </location>
</feature>
<dbReference type="AlphaFoldDB" id="F0YCK9"/>
<organism evidence="10">
    <name type="scientific">Aureococcus anophagefferens</name>
    <name type="common">Harmful bloom alga</name>
    <dbReference type="NCBI Taxonomy" id="44056"/>
    <lineage>
        <taxon>Eukaryota</taxon>
        <taxon>Sar</taxon>
        <taxon>Stramenopiles</taxon>
        <taxon>Ochrophyta</taxon>
        <taxon>Pelagophyceae</taxon>
        <taxon>Pelagomonadales</taxon>
        <taxon>Pelagomonadaceae</taxon>
        <taxon>Aureococcus</taxon>
    </lineage>
</organism>
<keyword evidence="10" id="KW-1185">Reference proteome</keyword>
<evidence type="ECO:0000256" key="6">
    <source>
        <dbReference type="ARBA" id="ARBA00040390"/>
    </source>
</evidence>
<evidence type="ECO:0000313" key="9">
    <source>
        <dbReference type="EMBL" id="EGB07161.1"/>
    </source>
</evidence>
<dbReference type="SUPFAM" id="SSF50978">
    <property type="entry name" value="WD40 repeat-like"/>
    <property type="match status" value="1"/>
</dbReference>
<evidence type="ECO:0000256" key="3">
    <source>
        <dbReference type="ARBA" id="ARBA00022737"/>
    </source>
</evidence>
<dbReference type="GeneID" id="20228436"/>
<dbReference type="Proteomes" id="UP000002729">
    <property type="component" value="Unassembled WGS sequence"/>
</dbReference>
<dbReference type="GO" id="GO:0003723">
    <property type="term" value="F:RNA binding"/>
    <property type="evidence" value="ECO:0007669"/>
    <property type="project" value="TreeGrafter"/>
</dbReference>
<feature type="region of interest" description="Disordered" evidence="8">
    <location>
        <begin position="156"/>
        <end position="446"/>
    </location>
</feature>
<evidence type="ECO:0000256" key="4">
    <source>
        <dbReference type="ARBA" id="ARBA00023187"/>
    </source>
</evidence>
<dbReference type="Pfam" id="PF00400">
    <property type="entry name" value="WD40"/>
    <property type="match status" value="2"/>
</dbReference>
<dbReference type="KEGG" id="aaf:AURANDRAFT_71859"/>
<protein>
    <recommendedName>
        <fullName evidence="6">Serine-threonine kinase receptor-associated protein</fullName>
    </recommendedName>
</protein>
<dbReference type="PROSITE" id="PS50082">
    <property type="entry name" value="WD_REPEATS_2"/>
    <property type="match status" value="1"/>
</dbReference>
<proteinExistence type="inferred from homology"/>
<feature type="compositionally biased region" description="Basic and acidic residues" evidence="8">
    <location>
        <begin position="245"/>
        <end position="256"/>
    </location>
</feature>
<keyword evidence="1 7" id="KW-0853">WD repeat</keyword>
<dbReference type="OrthoDB" id="200206at2759"/>
<feature type="compositionally biased region" description="Basic residues" evidence="8">
    <location>
        <begin position="166"/>
        <end position="186"/>
    </location>
</feature>
<sequence length="446" mass="47956">MAAAVAGADALREVLSAAGGGAGNTPPPIVCPGHTRPLAEVAFSPHTPDGYFLISGCLDGSPMLRDASSGDWIGTFAGHKGAVWSAQLCSEARLAATGSGDFSAKVWDAVTGACLATLEHKHIVKSVDFRGDRACLATGGHEGLARVYDVERGLGAHRLPRPLPRGGRRVPAPRRPRARARGRPPRRLAPGRFRRREGRDHGRRHRLGPHGLLRRRRQRRDHARAQGPLRPRALPPLPPRRHKIRDGLRGRHDPPLGRRAAGRGLKSRRSHPKSSGCFAKKNAERLPRGGPRTASAPPGARSRGLRGRRAAPGSRRAARRETNQDDRPGSSSARARREADDHRDTGRGAANRRPELEPRTENKRATLGPTGRVRTTTGPSRRPAARRARRLSPSPRRGPPASRGSASAARAARAPSTAPAASPREPPPPPIPHDQNAQNSKRPPPS</sequence>
<evidence type="ECO:0000256" key="7">
    <source>
        <dbReference type="PROSITE-ProRule" id="PRU00221"/>
    </source>
</evidence>
<dbReference type="InParanoid" id="F0YCK9"/>
<feature type="non-terminal residue" evidence="9">
    <location>
        <position position="446"/>
    </location>
</feature>
<accession>F0YCK9</accession>
<dbReference type="Gene3D" id="2.130.10.10">
    <property type="entry name" value="YVTN repeat-like/Quinoprotein amine dehydrogenase"/>
    <property type="match status" value="1"/>
</dbReference>
<dbReference type="PANTHER" id="PTHR19877:SF13">
    <property type="entry name" value="SERINE-THREONINE KINASE RECEPTOR-ASSOCIATED PROTEIN"/>
    <property type="match status" value="1"/>
</dbReference>
<dbReference type="InterPro" id="IPR015943">
    <property type="entry name" value="WD40/YVTN_repeat-like_dom_sf"/>
</dbReference>
<dbReference type="GO" id="GO:0000387">
    <property type="term" value="P:spliceosomal snRNP assembly"/>
    <property type="evidence" value="ECO:0007669"/>
    <property type="project" value="TreeGrafter"/>
</dbReference>
<name>F0YCK9_AURAN</name>
<keyword evidence="2" id="KW-0507">mRNA processing</keyword>
<keyword evidence="3" id="KW-0677">Repeat</keyword>
<feature type="compositionally biased region" description="Basic residues" evidence="8">
    <location>
        <begin position="192"/>
        <end position="222"/>
    </location>
</feature>
<feature type="compositionally biased region" description="Low complexity" evidence="8">
    <location>
        <begin position="368"/>
        <end position="382"/>
    </location>
</feature>
<dbReference type="SMART" id="SM00320">
    <property type="entry name" value="WD40"/>
    <property type="match status" value="3"/>
</dbReference>
<dbReference type="EMBL" id="GL833132">
    <property type="protein sequence ID" value="EGB07161.1"/>
    <property type="molecule type" value="Genomic_DNA"/>
</dbReference>
<keyword evidence="4" id="KW-0508">mRNA splicing</keyword>
<dbReference type="eggNOG" id="KOG0278">
    <property type="taxonomic scope" value="Eukaryota"/>
</dbReference>
<feature type="compositionally biased region" description="Polar residues" evidence="8">
    <location>
        <begin position="435"/>
        <end position="446"/>
    </location>
</feature>
<gene>
    <name evidence="9" type="ORF">AURANDRAFT_71859</name>
</gene>
<comment type="similarity">
    <text evidence="5">Belongs to the WD repeat STRAP family.</text>
</comment>
<dbReference type="PROSITE" id="PS50294">
    <property type="entry name" value="WD_REPEATS_REGION"/>
    <property type="match status" value="1"/>
</dbReference>
<feature type="compositionally biased region" description="Low complexity" evidence="8">
    <location>
        <begin position="391"/>
        <end position="423"/>
    </location>
</feature>
<evidence type="ECO:0000256" key="1">
    <source>
        <dbReference type="ARBA" id="ARBA00022574"/>
    </source>
</evidence>